<dbReference type="EMBL" id="JBBKTX010000017">
    <property type="protein sequence ID" value="MFK4753521.1"/>
    <property type="molecule type" value="Genomic_DNA"/>
</dbReference>
<protein>
    <recommendedName>
        <fullName evidence="4">Porin</fullName>
    </recommendedName>
</protein>
<evidence type="ECO:0000256" key="1">
    <source>
        <dbReference type="SAM" id="SignalP"/>
    </source>
</evidence>
<sequence length="339" mass="36675">MKLNRKVMVLSMALLAGVGATAVQAEGDIHKGPNFSGKLNAGILQAGSRDYDVWAFKADLGVDGMYITESGVKLKYQFVADFAGELNGVDSGGETWTSGESSDLDNGNSEGDVDVHTARIFVITDYGLFLVAPRTISGQWAQLYGNVDKFEYNRMHGKTGPSAIFAQIEQANDVVAYITPEFAGGVRFIAAALTIDDYNKEDLDALVWRFVYNNKKGFNAGLGNVMVSDKLVPETYNRTAATIGYDFGSFSLGGTYEMNDKHPSGDFDSYAVVAETSLSQRVSASLGYANKNHDNDALDNSGVMAKVKYQTGDKSYLYVEGAQYDHSVNNFLAGISVSF</sequence>
<dbReference type="RefSeq" id="WP_369856942.1">
    <property type="nucleotide sequence ID" value="NZ_JBBKTX010000017.1"/>
</dbReference>
<reference evidence="2 3" key="1">
    <citation type="submission" date="2024-03" db="EMBL/GenBank/DDBJ databases">
        <title>High-quality draft genome sequence of Oceanobacter sp. wDCs-4.</title>
        <authorList>
            <person name="Dong C."/>
        </authorList>
    </citation>
    <scope>NUCLEOTIDE SEQUENCE [LARGE SCALE GENOMIC DNA]</scope>
    <source>
        <strain evidence="3">wDCs-4</strain>
    </source>
</reference>
<dbReference type="InterPro" id="IPR023614">
    <property type="entry name" value="Porin_dom_sf"/>
</dbReference>
<evidence type="ECO:0000313" key="2">
    <source>
        <dbReference type="EMBL" id="MFK4753521.1"/>
    </source>
</evidence>
<dbReference type="SUPFAM" id="SSF56935">
    <property type="entry name" value="Porins"/>
    <property type="match status" value="1"/>
</dbReference>
<evidence type="ECO:0008006" key="4">
    <source>
        <dbReference type="Google" id="ProtNLM"/>
    </source>
</evidence>
<proteinExistence type="predicted"/>
<keyword evidence="1" id="KW-0732">Signal</keyword>
<gene>
    <name evidence="2" type="ORF">WG929_13985</name>
</gene>
<accession>A0ABW8NKL3</accession>
<evidence type="ECO:0000313" key="3">
    <source>
        <dbReference type="Proteomes" id="UP001620597"/>
    </source>
</evidence>
<organism evidence="2 3">
    <name type="scientific">Oceanobacter antarcticus</name>
    <dbReference type="NCBI Taxonomy" id="3133425"/>
    <lineage>
        <taxon>Bacteria</taxon>
        <taxon>Pseudomonadati</taxon>
        <taxon>Pseudomonadota</taxon>
        <taxon>Gammaproteobacteria</taxon>
        <taxon>Oceanospirillales</taxon>
        <taxon>Oceanospirillaceae</taxon>
        <taxon>Oceanobacter</taxon>
    </lineage>
</organism>
<dbReference type="Gene3D" id="2.40.160.10">
    <property type="entry name" value="Porin"/>
    <property type="match status" value="1"/>
</dbReference>
<keyword evidence="3" id="KW-1185">Reference proteome</keyword>
<feature type="chain" id="PRO_5047346152" description="Porin" evidence="1">
    <location>
        <begin position="26"/>
        <end position="339"/>
    </location>
</feature>
<comment type="caution">
    <text evidence="2">The sequence shown here is derived from an EMBL/GenBank/DDBJ whole genome shotgun (WGS) entry which is preliminary data.</text>
</comment>
<feature type="signal peptide" evidence="1">
    <location>
        <begin position="1"/>
        <end position="25"/>
    </location>
</feature>
<dbReference type="Proteomes" id="UP001620597">
    <property type="component" value="Unassembled WGS sequence"/>
</dbReference>
<name>A0ABW8NKL3_9GAMM</name>